<accession>A0A7S4PTU1</accession>
<feature type="region of interest" description="Disordered" evidence="1">
    <location>
        <begin position="31"/>
        <end position="62"/>
    </location>
</feature>
<feature type="compositionally biased region" description="Basic residues" evidence="1">
    <location>
        <begin position="31"/>
        <end position="43"/>
    </location>
</feature>
<sequence>MAVRWDAESSTACAPCWPLWLCRPARTKLRARGATATKRKTKKAPVLAPVEPRAKEDAKVDARQKTAQVSLETELRQLSHKTWSTRIADAWRKVVRFFL</sequence>
<reference evidence="2" key="1">
    <citation type="submission" date="2021-01" db="EMBL/GenBank/DDBJ databases">
        <authorList>
            <person name="Corre E."/>
            <person name="Pelletier E."/>
            <person name="Niang G."/>
            <person name="Scheremetjew M."/>
            <person name="Finn R."/>
            <person name="Kale V."/>
            <person name="Holt S."/>
            <person name="Cochrane G."/>
            <person name="Meng A."/>
            <person name="Brown T."/>
            <person name="Cohen L."/>
        </authorList>
    </citation>
    <scope>NUCLEOTIDE SEQUENCE</scope>
    <source>
        <strain evidence="2">CCMP3105</strain>
    </source>
</reference>
<name>A0A7S4PTU1_9DINO</name>
<evidence type="ECO:0000256" key="1">
    <source>
        <dbReference type="SAM" id="MobiDB-lite"/>
    </source>
</evidence>
<protein>
    <submittedName>
        <fullName evidence="2">Uncharacterized protein</fullName>
    </submittedName>
</protein>
<gene>
    <name evidence="2" type="ORF">AMON00008_LOCUS1934</name>
</gene>
<evidence type="ECO:0000313" key="2">
    <source>
        <dbReference type="EMBL" id="CAE4562315.1"/>
    </source>
</evidence>
<feature type="compositionally biased region" description="Basic and acidic residues" evidence="1">
    <location>
        <begin position="52"/>
        <end position="62"/>
    </location>
</feature>
<proteinExistence type="predicted"/>
<dbReference type="AlphaFoldDB" id="A0A7S4PTU1"/>
<organism evidence="2">
    <name type="scientific">Alexandrium monilatum</name>
    <dbReference type="NCBI Taxonomy" id="311494"/>
    <lineage>
        <taxon>Eukaryota</taxon>
        <taxon>Sar</taxon>
        <taxon>Alveolata</taxon>
        <taxon>Dinophyceae</taxon>
        <taxon>Gonyaulacales</taxon>
        <taxon>Pyrocystaceae</taxon>
        <taxon>Alexandrium</taxon>
    </lineage>
</organism>
<dbReference type="EMBL" id="HBNR01002755">
    <property type="protein sequence ID" value="CAE4562315.1"/>
    <property type="molecule type" value="Transcribed_RNA"/>
</dbReference>